<name>A0A6L2LYV7_TANCI</name>
<dbReference type="CDD" id="cd09272">
    <property type="entry name" value="RNase_HI_RT_Ty1"/>
    <property type="match status" value="1"/>
</dbReference>
<sequence>MYLTASRPDIQLFTCLCARYQANPKESHLEAVKRIFKYLKGTLNLGLWNPKGSGVDLKAYSDSDYARCNLDRKSTSEGCHILGGNQLADYDVLYGKVPIFYDNTSVVAISNNPDLHSRTEHIDIRYHFIRDHILKGDIEIHFVPIDLQLAVIFTKPLAEPNFTRLVAELGMHNIKSEVSDKKNALNDPLN</sequence>
<organism evidence="1">
    <name type="scientific">Tanacetum cinerariifolium</name>
    <name type="common">Dalmatian daisy</name>
    <name type="synonym">Chrysanthemum cinerariifolium</name>
    <dbReference type="NCBI Taxonomy" id="118510"/>
    <lineage>
        <taxon>Eukaryota</taxon>
        <taxon>Viridiplantae</taxon>
        <taxon>Streptophyta</taxon>
        <taxon>Embryophyta</taxon>
        <taxon>Tracheophyta</taxon>
        <taxon>Spermatophyta</taxon>
        <taxon>Magnoliopsida</taxon>
        <taxon>eudicotyledons</taxon>
        <taxon>Gunneridae</taxon>
        <taxon>Pentapetalae</taxon>
        <taxon>asterids</taxon>
        <taxon>campanulids</taxon>
        <taxon>Asterales</taxon>
        <taxon>Asteraceae</taxon>
        <taxon>Asteroideae</taxon>
        <taxon>Anthemideae</taxon>
        <taxon>Anthemidinae</taxon>
        <taxon>Tanacetum</taxon>
    </lineage>
</organism>
<gene>
    <name evidence="1" type="ORF">Tci_038307</name>
</gene>
<dbReference type="PANTHER" id="PTHR11439">
    <property type="entry name" value="GAG-POL-RELATED RETROTRANSPOSON"/>
    <property type="match status" value="1"/>
</dbReference>
<accession>A0A6L2LYV7</accession>
<comment type="caution">
    <text evidence="1">The sequence shown here is derived from an EMBL/GenBank/DDBJ whole genome shotgun (WGS) entry which is preliminary data.</text>
</comment>
<dbReference type="EMBL" id="BKCJ010005362">
    <property type="protein sequence ID" value="GEU66329.1"/>
    <property type="molecule type" value="Genomic_DNA"/>
</dbReference>
<reference evidence="1" key="1">
    <citation type="journal article" date="2019" name="Sci. Rep.">
        <title>Draft genome of Tanacetum cinerariifolium, the natural source of mosquito coil.</title>
        <authorList>
            <person name="Yamashiro T."/>
            <person name="Shiraishi A."/>
            <person name="Satake H."/>
            <person name="Nakayama K."/>
        </authorList>
    </citation>
    <scope>NUCLEOTIDE SEQUENCE</scope>
</reference>
<proteinExistence type="predicted"/>
<protein>
    <submittedName>
        <fullName evidence="1">Copia protein</fullName>
    </submittedName>
</protein>
<evidence type="ECO:0000313" key="1">
    <source>
        <dbReference type="EMBL" id="GEU66329.1"/>
    </source>
</evidence>
<dbReference type="PANTHER" id="PTHR11439:SF495">
    <property type="entry name" value="REVERSE TRANSCRIPTASE, RNA-DEPENDENT DNA POLYMERASE-RELATED"/>
    <property type="match status" value="1"/>
</dbReference>
<dbReference type="AlphaFoldDB" id="A0A6L2LYV7"/>